<feature type="transmembrane region" description="Helical" evidence="7">
    <location>
        <begin position="113"/>
        <end position="134"/>
    </location>
</feature>
<evidence type="ECO:0000256" key="2">
    <source>
        <dbReference type="ARBA" id="ARBA00005779"/>
    </source>
</evidence>
<dbReference type="RefSeq" id="WP_077449230.1">
    <property type="nucleotide sequence ID" value="NZ_FUGD01000108.1"/>
</dbReference>
<name>A0A1R4EHD3_9GAMM</name>
<keyword evidence="6 7" id="KW-0472">Membrane</keyword>
<reference evidence="9" key="1">
    <citation type="submission" date="2017-02" db="EMBL/GenBank/DDBJ databases">
        <authorList>
            <person name="Mornico D."/>
        </authorList>
    </citation>
    <scope>NUCLEOTIDE SEQUENCE [LARGE SCALE GENOMIC DNA]</scope>
</reference>
<organism evidence="8 9">
    <name type="scientific">Psychrobacter pasteurii</name>
    <dbReference type="NCBI Taxonomy" id="1945520"/>
    <lineage>
        <taxon>Bacteria</taxon>
        <taxon>Pseudomonadati</taxon>
        <taxon>Pseudomonadota</taxon>
        <taxon>Gammaproteobacteria</taxon>
        <taxon>Moraxellales</taxon>
        <taxon>Moraxellaceae</taxon>
        <taxon>Psychrobacter</taxon>
    </lineage>
</organism>
<evidence type="ECO:0000256" key="4">
    <source>
        <dbReference type="ARBA" id="ARBA00022692"/>
    </source>
</evidence>
<evidence type="ECO:0000256" key="7">
    <source>
        <dbReference type="SAM" id="Phobius"/>
    </source>
</evidence>
<dbReference type="STRING" id="1945520.A1019T_01839"/>
<keyword evidence="9" id="KW-1185">Reference proteome</keyword>
<dbReference type="Pfam" id="PF03994">
    <property type="entry name" value="DUF350"/>
    <property type="match status" value="1"/>
</dbReference>
<evidence type="ECO:0000256" key="5">
    <source>
        <dbReference type="ARBA" id="ARBA00022989"/>
    </source>
</evidence>
<accession>A0A1R4EHD3</accession>
<dbReference type="InterPro" id="IPR007140">
    <property type="entry name" value="DUF350"/>
</dbReference>
<dbReference type="PANTHER" id="PTHR40043:SF1">
    <property type="entry name" value="UPF0719 INNER MEMBRANE PROTEIN YJFL"/>
    <property type="match status" value="1"/>
</dbReference>
<dbReference type="Proteomes" id="UP000188169">
    <property type="component" value="Unassembled WGS sequence"/>
</dbReference>
<evidence type="ECO:0000256" key="3">
    <source>
        <dbReference type="ARBA" id="ARBA00022475"/>
    </source>
</evidence>
<comment type="subcellular location">
    <subcellularLocation>
        <location evidence="1">Cell membrane</location>
        <topology evidence="1">Multi-pass membrane protein</topology>
    </subcellularLocation>
</comment>
<evidence type="ECO:0000256" key="1">
    <source>
        <dbReference type="ARBA" id="ARBA00004651"/>
    </source>
</evidence>
<sequence>MQNIDSLQTELLYYAFYFGGSVVMLVLFAIIYMAITPYDEIALIRKGSGAAALSFGGTIIGFSLPLAASAIYNTGFLPFVIWSVVAMLVQIAGYFVMVKVIGNVPEHIRLNNMAVGGLLGISGLVLGIINAGILS</sequence>
<dbReference type="EMBL" id="FUGD01000108">
    <property type="protein sequence ID" value="SJM37854.1"/>
    <property type="molecule type" value="Genomic_DNA"/>
</dbReference>
<feature type="transmembrane region" description="Helical" evidence="7">
    <location>
        <begin position="12"/>
        <end position="35"/>
    </location>
</feature>
<proteinExistence type="inferred from homology"/>
<keyword evidence="5 7" id="KW-1133">Transmembrane helix</keyword>
<protein>
    <recommendedName>
        <fullName evidence="10">Inner membrane protein YjfL</fullName>
    </recommendedName>
</protein>
<evidence type="ECO:0008006" key="10">
    <source>
        <dbReference type="Google" id="ProtNLM"/>
    </source>
</evidence>
<dbReference type="GO" id="GO:0005886">
    <property type="term" value="C:plasma membrane"/>
    <property type="evidence" value="ECO:0007669"/>
    <property type="project" value="UniProtKB-SubCell"/>
</dbReference>
<evidence type="ECO:0000256" key="6">
    <source>
        <dbReference type="ARBA" id="ARBA00023136"/>
    </source>
</evidence>
<feature type="transmembrane region" description="Helical" evidence="7">
    <location>
        <begin position="47"/>
        <end position="67"/>
    </location>
</feature>
<gene>
    <name evidence="8" type="ORF">A1019T_01839</name>
</gene>
<comment type="similarity">
    <text evidence="2">Belongs to the UPF0719 family.</text>
</comment>
<keyword evidence="3" id="KW-1003">Cell membrane</keyword>
<dbReference type="PANTHER" id="PTHR40043">
    <property type="entry name" value="UPF0719 INNER MEMBRANE PROTEIN YJFL"/>
    <property type="match status" value="1"/>
</dbReference>
<dbReference type="AlphaFoldDB" id="A0A1R4EHD3"/>
<dbReference type="OrthoDB" id="5573330at2"/>
<keyword evidence="4 7" id="KW-0812">Transmembrane</keyword>
<evidence type="ECO:0000313" key="9">
    <source>
        <dbReference type="Proteomes" id="UP000188169"/>
    </source>
</evidence>
<feature type="transmembrane region" description="Helical" evidence="7">
    <location>
        <begin position="79"/>
        <end position="101"/>
    </location>
</feature>
<evidence type="ECO:0000313" key="8">
    <source>
        <dbReference type="EMBL" id="SJM37854.1"/>
    </source>
</evidence>